<dbReference type="AlphaFoldDB" id="A0A6I4VXP9"/>
<evidence type="ECO:0000256" key="1">
    <source>
        <dbReference type="SAM" id="SignalP"/>
    </source>
</evidence>
<organism evidence="2 3">
    <name type="scientific">Actinomadura rayongensis</name>
    <dbReference type="NCBI Taxonomy" id="1429076"/>
    <lineage>
        <taxon>Bacteria</taxon>
        <taxon>Bacillati</taxon>
        <taxon>Actinomycetota</taxon>
        <taxon>Actinomycetes</taxon>
        <taxon>Streptosporangiales</taxon>
        <taxon>Thermomonosporaceae</taxon>
        <taxon>Actinomadura</taxon>
    </lineage>
</organism>
<dbReference type="RefSeq" id="WP_161100971.1">
    <property type="nucleotide sequence ID" value="NZ_JBHLYI010000002.1"/>
</dbReference>
<dbReference type="EMBL" id="WUTW01000001">
    <property type="protein sequence ID" value="MXQ62717.1"/>
    <property type="molecule type" value="Genomic_DNA"/>
</dbReference>
<comment type="caution">
    <text evidence="2">The sequence shown here is derived from an EMBL/GenBank/DDBJ whole genome shotgun (WGS) entry which is preliminary data.</text>
</comment>
<protein>
    <submittedName>
        <fullName evidence="2">Esterase family protein</fullName>
    </submittedName>
</protein>
<keyword evidence="3" id="KW-1185">Reference proteome</keyword>
<evidence type="ECO:0000313" key="2">
    <source>
        <dbReference type="EMBL" id="MXQ62717.1"/>
    </source>
</evidence>
<dbReference type="InterPro" id="IPR000801">
    <property type="entry name" value="Esterase-like"/>
</dbReference>
<evidence type="ECO:0000313" key="3">
    <source>
        <dbReference type="Proteomes" id="UP000431901"/>
    </source>
</evidence>
<sequence>MPRVLSTLTVAACLVLGFAVAPARAESYVPADDGGRIVDVRKVDDQTLDLTIDTPLVDTSKPRIRLYTPAGWSRDADRTWPIVYAYGGGPGDYTEWAGAEGFPETAKRSGALVALVDGGKRQGFTDWYNGGKGGNPRWETFHTTEVPQLLERNFRASQKRAAMGISSGGQGAITYAARHPGLFAYVSCFSGVLHLTGAGVPLALMFTDYATPEPTVPDPLAKWGNPVFDAKNWADHDPYVRAEGLRGTGLFLSAGDGTQGPLDDDLATDVARDGLLNGVQLYLAGAAGEAVVGATTRDLAERLARLAIPATTDLYGPGFHQWEYWIREYKKAWPLMMNAIGAHP</sequence>
<dbReference type="Proteomes" id="UP000431901">
    <property type="component" value="Unassembled WGS sequence"/>
</dbReference>
<feature type="signal peptide" evidence="1">
    <location>
        <begin position="1"/>
        <end position="25"/>
    </location>
</feature>
<keyword evidence="1" id="KW-0732">Signal</keyword>
<name>A0A6I4VXP9_9ACTN</name>
<dbReference type="Pfam" id="PF00756">
    <property type="entry name" value="Esterase"/>
    <property type="match status" value="1"/>
</dbReference>
<dbReference type="SUPFAM" id="SSF53474">
    <property type="entry name" value="alpha/beta-Hydrolases"/>
    <property type="match status" value="1"/>
</dbReference>
<dbReference type="PANTHER" id="PTHR48098:SF1">
    <property type="entry name" value="DIACYLGLYCEROL ACYLTRANSFERASE_MYCOLYLTRANSFERASE AG85A"/>
    <property type="match status" value="1"/>
</dbReference>
<dbReference type="GO" id="GO:0016747">
    <property type="term" value="F:acyltransferase activity, transferring groups other than amino-acyl groups"/>
    <property type="evidence" value="ECO:0007669"/>
    <property type="project" value="TreeGrafter"/>
</dbReference>
<dbReference type="InterPro" id="IPR050583">
    <property type="entry name" value="Mycobacterial_A85_antigen"/>
</dbReference>
<dbReference type="Gene3D" id="3.40.50.1820">
    <property type="entry name" value="alpha/beta hydrolase"/>
    <property type="match status" value="1"/>
</dbReference>
<reference evidence="2 3" key="1">
    <citation type="submission" date="2019-12" db="EMBL/GenBank/DDBJ databases">
        <title>Nocardia macrotermitis sp. nov. and Nocardia aurantia sp. nov., isolated from the gut of the fungus growing-termite Macrotermes natalensis.</title>
        <authorList>
            <person name="Christine B."/>
            <person name="Rene B."/>
        </authorList>
    </citation>
    <scope>NUCLEOTIDE SEQUENCE [LARGE SCALE GENOMIC DNA]</scope>
    <source>
        <strain evidence="2 3">DSM 102126</strain>
    </source>
</reference>
<dbReference type="PANTHER" id="PTHR48098">
    <property type="entry name" value="ENTEROCHELIN ESTERASE-RELATED"/>
    <property type="match status" value="1"/>
</dbReference>
<dbReference type="InterPro" id="IPR029058">
    <property type="entry name" value="AB_hydrolase_fold"/>
</dbReference>
<feature type="chain" id="PRO_5026234460" evidence="1">
    <location>
        <begin position="26"/>
        <end position="344"/>
    </location>
</feature>
<accession>A0A6I4VXP9</accession>
<proteinExistence type="predicted"/>
<dbReference type="OrthoDB" id="4527292at2"/>
<gene>
    <name evidence="2" type="ORF">GQ466_01570</name>
</gene>